<feature type="chain" id="PRO_5040981541" evidence="2">
    <location>
        <begin position="19"/>
        <end position="251"/>
    </location>
</feature>
<dbReference type="GO" id="GO:0006506">
    <property type="term" value="P:GPI anchor biosynthetic process"/>
    <property type="evidence" value="ECO:0007669"/>
    <property type="project" value="TreeGrafter"/>
</dbReference>
<dbReference type="RefSeq" id="XP_058309722.1">
    <property type="nucleotide sequence ID" value="XM_058450260.1"/>
</dbReference>
<dbReference type="InterPro" id="IPR019433">
    <property type="entry name" value="GPI_ManTrfase_II_coact_Pga1"/>
</dbReference>
<protein>
    <submittedName>
        <fullName evidence="3">Uncharacterized protein</fullName>
    </submittedName>
</protein>
<feature type="signal peptide" evidence="2">
    <location>
        <begin position="1"/>
        <end position="18"/>
    </location>
</feature>
<gene>
    <name evidence="3" type="ORF">N7498_003198</name>
</gene>
<evidence type="ECO:0000313" key="4">
    <source>
        <dbReference type="Proteomes" id="UP001150904"/>
    </source>
</evidence>
<sequence>MYPFIWALLAFCATIAQANVEKTIFLAPAGTTVPSGEPAIDDLGLERLSPESPVVRTRLNATFPSNDAPEGTDSWFFLENLIPGQRYEVRVCWLATQPTAFTLTTHALANTIEDPSLLSSLSIFSTARLALLSARMEVNTILRRATGNSKKSVLDLEPTTDSVLFLRVRAVADYFSADEALMRDVPPVAVDLILDPFLWNVFPRSLVPTAAWIAVVAVVALVVARWVARELGRVVDDAKKERDLQEGKKAR</sequence>
<evidence type="ECO:0000256" key="1">
    <source>
        <dbReference type="SAM" id="Phobius"/>
    </source>
</evidence>
<keyword evidence="4" id="KW-1185">Reference proteome</keyword>
<evidence type="ECO:0000313" key="3">
    <source>
        <dbReference type="EMBL" id="KAJ5211552.1"/>
    </source>
</evidence>
<dbReference type="Proteomes" id="UP001150904">
    <property type="component" value="Unassembled WGS sequence"/>
</dbReference>
<keyword evidence="1" id="KW-0812">Transmembrane</keyword>
<dbReference type="OrthoDB" id="3360032at2759"/>
<accession>A0A9W9N1Q6</accession>
<keyword evidence="2" id="KW-0732">Signal</keyword>
<evidence type="ECO:0000256" key="2">
    <source>
        <dbReference type="SAM" id="SignalP"/>
    </source>
</evidence>
<proteinExistence type="predicted"/>
<reference evidence="3" key="1">
    <citation type="submission" date="2022-12" db="EMBL/GenBank/DDBJ databases">
        <authorList>
            <person name="Petersen C."/>
        </authorList>
    </citation>
    <scope>NUCLEOTIDE SEQUENCE</scope>
    <source>
        <strain evidence="3">IBT 15544</strain>
    </source>
</reference>
<dbReference type="GO" id="GO:0000030">
    <property type="term" value="F:mannosyltransferase activity"/>
    <property type="evidence" value="ECO:0007669"/>
    <property type="project" value="TreeGrafter"/>
</dbReference>
<dbReference type="GO" id="GO:0005789">
    <property type="term" value="C:endoplasmic reticulum membrane"/>
    <property type="evidence" value="ECO:0007669"/>
    <property type="project" value="TreeGrafter"/>
</dbReference>
<dbReference type="PANTHER" id="PTHR28022:SF1">
    <property type="entry name" value="GPI MANNOSYLTRANSFERASE 2 SUBUNIT PGA1"/>
    <property type="match status" value="1"/>
</dbReference>
<organism evidence="3 4">
    <name type="scientific">Penicillium cinerascens</name>
    <dbReference type="NCBI Taxonomy" id="70096"/>
    <lineage>
        <taxon>Eukaryota</taxon>
        <taxon>Fungi</taxon>
        <taxon>Dikarya</taxon>
        <taxon>Ascomycota</taxon>
        <taxon>Pezizomycotina</taxon>
        <taxon>Eurotiomycetes</taxon>
        <taxon>Eurotiomycetidae</taxon>
        <taxon>Eurotiales</taxon>
        <taxon>Aspergillaceae</taxon>
        <taxon>Penicillium</taxon>
    </lineage>
</organism>
<dbReference type="GO" id="GO:0031501">
    <property type="term" value="C:mannosyltransferase complex"/>
    <property type="evidence" value="ECO:0007669"/>
    <property type="project" value="TreeGrafter"/>
</dbReference>
<feature type="transmembrane region" description="Helical" evidence="1">
    <location>
        <begin position="210"/>
        <end position="228"/>
    </location>
</feature>
<dbReference type="GeneID" id="83177561"/>
<comment type="caution">
    <text evidence="3">The sequence shown here is derived from an EMBL/GenBank/DDBJ whole genome shotgun (WGS) entry which is preliminary data.</text>
</comment>
<dbReference type="PANTHER" id="PTHR28022">
    <property type="entry name" value="GPI MANNOSYLTRANSFERASE 2 SUBUNIT PGA1"/>
    <property type="match status" value="1"/>
</dbReference>
<dbReference type="AlphaFoldDB" id="A0A9W9N1Q6"/>
<name>A0A9W9N1Q6_9EURO</name>
<keyword evidence="1" id="KW-1133">Transmembrane helix</keyword>
<keyword evidence="1" id="KW-0472">Membrane</keyword>
<reference evidence="3" key="2">
    <citation type="journal article" date="2023" name="IMA Fungus">
        <title>Comparative genomic study of the Penicillium genus elucidates a diverse pangenome and 15 lateral gene transfer events.</title>
        <authorList>
            <person name="Petersen C."/>
            <person name="Sorensen T."/>
            <person name="Nielsen M.R."/>
            <person name="Sondergaard T.E."/>
            <person name="Sorensen J.L."/>
            <person name="Fitzpatrick D.A."/>
            <person name="Frisvad J.C."/>
            <person name="Nielsen K.L."/>
        </authorList>
    </citation>
    <scope>NUCLEOTIDE SEQUENCE</scope>
    <source>
        <strain evidence="3">IBT 15544</strain>
    </source>
</reference>
<dbReference type="EMBL" id="JAPQKR010000008">
    <property type="protein sequence ID" value="KAJ5211552.1"/>
    <property type="molecule type" value="Genomic_DNA"/>
</dbReference>